<comment type="caution">
    <text evidence="2">The sequence shown here is derived from an EMBL/GenBank/DDBJ whole genome shotgun (WGS) entry which is preliminary data.</text>
</comment>
<sequence length="178" mass="19730">MAGVVVVMGFVVVVVVLVVVGVVVFSSKDTFDLPLAGGHRNRPVVVIITPGLLANEILQVSTICGYPVHVSSGLAFIFKSSLSRPLLSGFGRFIWLKVVLNGRPVDIQMSMSVPKRFPDFLYFNGSFIYFSHAIHFLRNQILSLFFPTFQMKPTAVQLICNIHMPKNNLIPLNMDSSY</sequence>
<evidence type="ECO:0000313" key="2">
    <source>
        <dbReference type="EMBL" id="KAE9541592.1"/>
    </source>
</evidence>
<protein>
    <submittedName>
        <fullName evidence="2">Uncharacterized protein</fullName>
    </submittedName>
</protein>
<keyword evidence="1" id="KW-1133">Transmembrane helix</keyword>
<dbReference type="EMBL" id="VYZN01000012">
    <property type="protein sequence ID" value="KAE9541592.1"/>
    <property type="molecule type" value="Genomic_DNA"/>
</dbReference>
<accession>A0A6G0TYR6</accession>
<reference evidence="2 3" key="1">
    <citation type="submission" date="2019-08" db="EMBL/GenBank/DDBJ databases">
        <title>The genome of the soybean aphid Biotype 1, its phylome, world population structure and adaptation to the North American continent.</title>
        <authorList>
            <person name="Giordano R."/>
            <person name="Donthu R.K."/>
            <person name="Hernandez A.G."/>
            <person name="Wright C.L."/>
            <person name="Zimin A.V."/>
        </authorList>
    </citation>
    <scope>NUCLEOTIDE SEQUENCE [LARGE SCALE GENOMIC DNA]</scope>
    <source>
        <tissue evidence="2">Whole aphids</tissue>
    </source>
</reference>
<feature type="transmembrane region" description="Helical" evidence="1">
    <location>
        <begin position="6"/>
        <end position="25"/>
    </location>
</feature>
<evidence type="ECO:0000256" key="1">
    <source>
        <dbReference type="SAM" id="Phobius"/>
    </source>
</evidence>
<gene>
    <name evidence="2" type="ORF">AGLY_003583</name>
</gene>
<organism evidence="2 3">
    <name type="scientific">Aphis glycines</name>
    <name type="common">Soybean aphid</name>
    <dbReference type="NCBI Taxonomy" id="307491"/>
    <lineage>
        <taxon>Eukaryota</taxon>
        <taxon>Metazoa</taxon>
        <taxon>Ecdysozoa</taxon>
        <taxon>Arthropoda</taxon>
        <taxon>Hexapoda</taxon>
        <taxon>Insecta</taxon>
        <taxon>Pterygota</taxon>
        <taxon>Neoptera</taxon>
        <taxon>Paraneoptera</taxon>
        <taxon>Hemiptera</taxon>
        <taxon>Sternorrhyncha</taxon>
        <taxon>Aphidomorpha</taxon>
        <taxon>Aphidoidea</taxon>
        <taxon>Aphididae</taxon>
        <taxon>Aphidini</taxon>
        <taxon>Aphis</taxon>
        <taxon>Aphis</taxon>
    </lineage>
</organism>
<keyword evidence="1" id="KW-0812">Transmembrane</keyword>
<evidence type="ECO:0000313" key="3">
    <source>
        <dbReference type="Proteomes" id="UP000475862"/>
    </source>
</evidence>
<dbReference type="Proteomes" id="UP000475862">
    <property type="component" value="Unassembled WGS sequence"/>
</dbReference>
<keyword evidence="3" id="KW-1185">Reference proteome</keyword>
<dbReference type="AlphaFoldDB" id="A0A6G0TYR6"/>
<proteinExistence type="predicted"/>
<keyword evidence="1" id="KW-0472">Membrane</keyword>
<name>A0A6G0TYR6_APHGL</name>